<evidence type="ECO:0000256" key="4">
    <source>
        <dbReference type="SAM" id="SignalP"/>
    </source>
</evidence>
<keyword evidence="2 3" id="KW-0040">ANK repeat</keyword>
<dbReference type="AlphaFoldDB" id="A0A2V4BJ46"/>
<gene>
    <name evidence="5" type="ORF">DMB65_20180</name>
</gene>
<dbReference type="PANTHER" id="PTHR24198">
    <property type="entry name" value="ANKYRIN REPEAT AND PROTEIN KINASE DOMAIN-CONTAINING PROTEIN"/>
    <property type="match status" value="1"/>
</dbReference>
<dbReference type="SMART" id="SM00248">
    <property type="entry name" value="ANK"/>
    <property type="match status" value="3"/>
</dbReference>
<evidence type="ECO:0000256" key="1">
    <source>
        <dbReference type="ARBA" id="ARBA00022737"/>
    </source>
</evidence>
<dbReference type="Pfam" id="PF12796">
    <property type="entry name" value="Ank_2"/>
    <property type="match status" value="1"/>
</dbReference>
<keyword evidence="4" id="KW-0732">Signal</keyword>
<name>A0A2V4BJ46_9FLAO</name>
<feature type="repeat" description="ANK" evidence="3">
    <location>
        <begin position="117"/>
        <end position="149"/>
    </location>
</feature>
<evidence type="ECO:0000313" key="5">
    <source>
        <dbReference type="EMBL" id="PXY38978.1"/>
    </source>
</evidence>
<dbReference type="PROSITE" id="PS50297">
    <property type="entry name" value="ANK_REP_REGION"/>
    <property type="match status" value="2"/>
</dbReference>
<reference evidence="5 6" key="1">
    <citation type="submission" date="2018-05" db="EMBL/GenBank/DDBJ databases">
        <title>Flavobacterium sp. strain IMCC34759, incomplete genome.</title>
        <authorList>
            <person name="Joung Y."/>
            <person name="Cho J."/>
        </authorList>
    </citation>
    <scope>NUCLEOTIDE SEQUENCE [LARGE SCALE GENOMIC DNA]</scope>
    <source>
        <strain evidence="5 6">IMCC34759</strain>
    </source>
</reference>
<dbReference type="RefSeq" id="WP_110308432.1">
    <property type="nucleotide sequence ID" value="NZ_QJHK01000027.1"/>
</dbReference>
<feature type="chain" id="PRO_5016140109" evidence="4">
    <location>
        <begin position="19"/>
        <end position="171"/>
    </location>
</feature>
<evidence type="ECO:0000313" key="6">
    <source>
        <dbReference type="Proteomes" id="UP000247903"/>
    </source>
</evidence>
<dbReference type="PANTHER" id="PTHR24198:SF165">
    <property type="entry name" value="ANKYRIN REPEAT-CONTAINING PROTEIN-RELATED"/>
    <property type="match status" value="1"/>
</dbReference>
<keyword evidence="1" id="KW-0677">Repeat</keyword>
<protein>
    <submittedName>
        <fullName evidence="5">Ankyrin repeat domain-containing protein</fullName>
    </submittedName>
</protein>
<organism evidence="5 6">
    <name type="scientific">Flavobacterium cheongpyeongense</name>
    <dbReference type="NCBI Taxonomy" id="2212651"/>
    <lineage>
        <taxon>Bacteria</taxon>
        <taxon>Pseudomonadati</taxon>
        <taxon>Bacteroidota</taxon>
        <taxon>Flavobacteriia</taxon>
        <taxon>Flavobacteriales</taxon>
        <taxon>Flavobacteriaceae</taxon>
        <taxon>Flavobacterium</taxon>
    </lineage>
</organism>
<dbReference type="EMBL" id="QJHK01000027">
    <property type="protein sequence ID" value="PXY38978.1"/>
    <property type="molecule type" value="Genomic_DNA"/>
</dbReference>
<evidence type="ECO:0000256" key="3">
    <source>
        <dbReference type="PROSITE-ProRule" id="PRU00023"/>
    </source>
</evidence>
<dbReference type="InterPro" id="IPR002110">
    <property type="entry name" value="Ankyrin_rpt"/>
</dbReference>
<sequence length="171" mass="18980">MKKLVLLTLFLSFLNSKAQDKSVFDIARSGTLTEIQNLNKSNPDLINSLNESNTSPLILACYRGNVEVAKFLIENVKDLNYNSDMGTAMMAATYKNQFELVKLLLDKKANPNAADANGTTALSLAVQFKNSALVKLLLEYKADKTIKDSKGKTAFEYAVFSQNEQIINLFK</sequence>
<dbReference type="OrthoDB" id="5657095at2"/>
<dbReference type="Proteomes" id="UP000247903">
    <property type="component" value="Unassembled WGS sequence"/>
</dbReference>
<dbReference type="Gene3D" id="1.25.40.20">
    <property type="entry name" value="Ankyrin repeat-containing domain"/>
    <property type="match status" value="1"/>
</dbReference>
<dbReference type="InterPro" id="IPR036770">
    <property type="entry name" value="Ankyrin_rpt-contain_sf"/>
</dbReference>
<dbReference type="PROSITE" id="PS50088">
    <property type="entry name" value="ANK_REPEAT"/>
    <property type="match status" value="3"/>
</dbReference>
<dbReference type="SUPFAM" id="SSF48403">
    <property type="entry name" value="Ankyrin repeat"/>
    <property type="match status" value="1"/>
</dbReference>
<dbReference type="Pfam" id="PF00023">
    <property type="entry name" value="Ank"/>
    <property type="match status" value="1"/>
</dbReference>
<feature type="repeat" description="ANK" evidence="3">
    <location>
        <begin position="84"/>
        <end position="116"/>
    </location>
</feature>
<feature type="repeat" description="ANK" evidence="3">
    <location>
        <begin position="52"/>
        <end position="84"/>
    </location>
</feature>
<proteinExistence type="predicted"/>
<feature type="signal peptide" evidence="4">
    <location>
        <begin position="1"/>
        <end position="18"/>
    </location>
</feature>
<accession>A0A2V4BJ46</accession>
<comment type="caution">
    <text evidence="5">The sequence shown here is derived from an EMBL/GenBank/DDBJ whole genome shotgun (WGS) entry which is preliminary data.</text>
</comment>
<evidence type="ECO:0000256" key="2">
    <source>
        <dbReference type="ARBA" id="ARBA00023043"/>
    </source>
</evidence>
<keyword evidence="6" id="KW-1185">Reference proteome</keyword>